<accession>A0A226BXM8</accession>
<dbReference type="Proteomes" id="UP000214588">
    <property type="component" value="Unassembled WGS sequence"/>
</dbReference>
<dbReference type="EMBL" id="NIQC01000036">
    <property type="protein sequence ID" value="OWZ82867.1"/>
    <property type="molecule type" value="Genomic_DNA"/>
</dbReference>
<dbReference type="Pfam" id="PF14006">
    <property type="entry name" value="YqzL"/>
    <property type="match status" value="1"/>
</dbReference>
<protein>
    <recommendedName>
        <fullName evidence="3">YqzL family protein</fullName>
    </recommendedName>
</protein>
<evidence type="ECO:0008006" key="3">
    <source>
        <dbReference type="Google" id="ProtNLM"/>
    </source>
</evidence>
<name>A0A226BXM8_9FIRM</name>
<dbReference type="RefSeq" id="WP_089024431.1">
    <property type="nucleotide sequence ID" value="NZ_NIQC01000036.1"/>
</dbReference>
<organism evidence="1 2">
    <name type="scientific">Natranaerobius trueperi</name>
    <dbReference type="NCBI Taxonomy" id="759412"/>
    <lineage>
        <taxon>Bacteria</taxon>
        <taxon>Bacillati</taxon>
        <taxon>Bacillota</taxon>
        <taxon>Clostridia</taxon>
        <taxon>Natranaerobiales</taxon>
        <taxon>Natranaerobiaceae</taxon>
        <taxon>Natranaerobius</taxon>
    </lineage>
</organism>
<comment type="caution">
    <text evidence="1">The sequence shown here is derived from an EMBL/GenBank/DDBJ whole genome shotgun (WGS) entry which is preliminary data.</text>
</comment>
<gene>
    <name evidence="1" type="ORF">CDO51_11775</name>
</gene>
<dbReference type="OrthoDB" id="1650227at2"/>
<dbReference type="AlphaFoldDB" id="A0A226BXM8"/>
<reference evidence="1 2" key="1">
    <citation type="submission" date="2017-06" db="EMBL/GenBank/DDBJ databases">
        <title>Draft Genome Sequence of Natranaerobius trueperi halophilic, alkalithermophilic bacteria from soda lakes.</title>
        <authorList>
            <person name="Zhao B."/>
        </authorList>
    </citation>
    <scope>NUCLEOTIDE SEQUENCE [LARGE SCALE GENOMIC DNA]</scope>
    <source>
        <strain evidence="1 2">DSM 18760</strain>
    </source>
</reference>
<dbReference type="InterPro" id="IPR025617">
    <property type="entry name" value="YqzL"/>
</dbReference>
<proteinExistence type="predicted"/>
<evidence type="ECO:0000313" key="1">
    <source>
        <dbReference type="EMBL" id="OWZ82867.1"/>
    </source>
</evidence>
<keyword evidence="2" id="KW-1185">Reference proteome</keyword>
<sequence length="38" mass="4542">MVDKNFFWKVFELTGSITAYLIYRDLQQNSQEDSLVNQ</sequence>
<evidence type="ECO:0000313" key="2">
    <source>
        <dbReference type="Proteomes" id="UP000214588"/>
    </source>
</evidence>